<dbReference type="PANTHER" id="PTHR13061">
    <property type="entry name" value="DYNACTIN SUBUNIT P25"/>
    <property type="match status" value="1"/>
</dbReference>
<gene>
    <name evidence="1" type="ORF">ACFP81_02710</name>
</gene>
<dbReference type="PANTHER" id="PTHR13061:SF29">
    <property type="entry name" value="GAMMA CARBONIC ANHYDRASE-LIKE 1, MITOCHONDRIAL-RELATED"/>
    <property type="match status" value="1"/>
</dbReference>
<protein>
    <submittedName>
        <fullName evidence="1">Gamma carbonic anhydrase family protein</fullName>
    </submittedName>
</protein>
<name>A0ABW1YCA4_9DEIO</name>
<dbReference type="InterPro" id="IPR050484">
    <property type="entry name" value="Transf_Hexapept/Carb_Anhydrase"/>
</dbReference>
<sequence length="193" mass="19506">MTGTQREKAASAAQAQQAFIMALETASPQIHPSAFIAPTAAVIGQVTVGEQASVWFGAVLRGDIEPVVIGARSNVQDGAVLHTEAGWPCILEEDVTVGHGALVHSARCEAGSLVGMNATMLNGSSLGPGAVLAAGALLLEGQRVEAGQLAVGVPARVVGAAPKLGNAGRYVAHAARYRALLSEQAAPETGQPT</sequence>
<dbReference type="InterPro" id="IPR047324">
    <property type="entry name" value="LbH_gamma_CA-like"/>
</dbReference>
<evidence type="ECO:0000313" key="1">
    <source>
        <dbReference type="EMBL" id="MFC6591050.1"/>
    </source>
</evidence>
<keyword evidence="2" id="KW-1185">Reference proteome</keyword>
<dbReference type="SUPFAM" id="SSF51161">
    <property type="entry name" value="Trimeric LpxA-like enzymes"/>
    <property type="match status" value="1"/>
</dbReference>
<comment type="caution">
    <text evidence="1">The sequence shown here is derived from an EMBL/GenBank/DDBJ whole genome shotgun (WGS) entry which is preliminary data.</text>
</comment>
<dbReference type="Gene3D" id="2.160.10.10">
    <property type="entry name" value="Hexapeptide repeat proteins"/>
    <property type="match status" value="1"/>
</dbReference>
<reference evidence="2" key="1">
    <citation type="journal article" date="2019" name="Int. J. Syst. Evol. Microbiol.">
        <title>The Global Catalogue of Microorganisms (GCM) 10K type strain sequencing project: providing services to taxonomists for standard genome sequencing and annotation.</title>
        <authorList>
            <consortium name="The Broad Institute Genomics Platform"/>
            <consortium name="The Broad Institute Genome Sequencing Center for Infectious Disease"/>
            <person name="Wu L."/>
            <person name="Ma J."/>
        </authorList>
    </citation>
    <scope>NUCLEOTIDE SEQUENCE [LARGE SCALE GENOMIC DNA]</scope>
    <source>
        <strain evidence="2">CGMCC 1.15772</strain>
    </source>
</reference>
<proteinExistence type="predicted"/>
<dbReference type="RefSeq" id="WP_380082056.1">
    <property type="nucleotide sequence ID" value="NZ_JBHSWD010000001.1"/>
</dbReference>
<dbReference type="Proteomes" id="UP001596297">
    <property type="component" value="Unassembled WGS sequence"/>
</dbReference>
<organism evidence="1 2">
    <name type="scientific">Deinococcus lacus</name>
    <dbReference type="NCBI Taxonomy" id="392561"/>
    <lineage>
        <taxon>Bacteria</taxon>
        <taxon>Thermotogati</taxon>
        <taxon>Deinococcota</taxon>
        <taxon>Deinococci</taxon>
        <taxon>Deinococcales</taxon>
        <taxon>Deinococcaceae</taxon>
        <taxon>Deinococcus</taxon>
    </lineage>
</organism>
<evidence type="ECO:0000313" key="2">
    <source>
        <dbReference type="Proteomes" id="UP001596297"/>
    </source>
</evidence>
<dbReference type="InterPro" id="IPR011004">
    <property type="entry name" value="Trimer_LpxA-like_sf"/>
</dbReference>
<dbReference type="CDD" id="cd04645">
    <property type="entry name" value="LbH_gamma_CA_like"/>
    <property type="match status" value="1"/>
</dbReference>
<dbReference type="EMBL" id="JBHSWD010000001">
    <property type="protein sequence ID" value="MFC6591050.1"/>
    <property type="molecule type" value="Genomic_DNA"/>
</dbReference>
<accession>A0ABW1YCA4</accession>